<reference evidence="1 2" key="1">
    <citation type="journal article" date="2021" name="Elife">
        <title>Chloroplast acquisition without the gene transfer in kleptoplastic sea slugs, Plakobranchus ocellatus.</title>
        <authorList>
            <person name="Maeda T."/>
            <person name="Takahashi S."/>
            <person name="Yoshida T."/>
            <person name="Shimamura S."/>
            <person name="Takaki Y."/>
            <person name="Nagai Y."/>
            <person name="Toyoda A."/>
            <person name="Suzuki Y."/>
            <person name="Arimoto A."/>
            <person name="Ishii H."/>
            <person name="Satoh N."/>
            <person name="Nishiyama T."/>
            <person name="Hasebe M."/>
            <person name="Maruyama T."/>
            <person name="Minagawa J."/>
            <person name="Obokata J."/>
            <person name="Shigenobu S."/>
        </authorList>
    </citation>
    <scope>NUCLEOTIDE SEQUENCE [LARGE SCALE GENOMIC DNA]</scope>
</reference>
<accession>A0AAV3Y7G5</accession>
<evidence type="ECO:0000313" key="2">
    <source>
        <dbReference type="Proteomes" id="UP000735302"/>
    </source>
</evidence>
<gene>
    <name evidence="1" type="ORF">PoB_000486100</name>
</gene>
<dbReference type="EMBL" id="BLXT01000588">
    <property type="protein sequence ID" value="GFN78355.1"/>
    <property type="molecule type" value="Genomic_DNA"/>
</dbReference>
<protein>
    <submittedName>
        <fullName evidence="1">Uncharacterized protein</fullName>
    </submittedName>
</protein>
<name>A0AAV3Y7G5_9GAST</name>
<proteinExistence type="predicted"/>
<organism evidence="1 2">
    <name type="scientific">Plakobranchus ocellatus</name>
    <dbReference type="NCBI Taxonomy" id="259542"/>
    <lineage>
        <taxon>Eukaryota</taxon>
        <taxon>Metazoa</taxon>
        <taxon>Spiralia</taxon>
        <taxon>Lophotrochozoa</taxon>
        <taxon>Mollusca</taxon>
        <taxon>Gastropoda</taxon>
        <taxon>Heterobranchia</taxon>
        <taxon>Euthyneura</taxon>
        <taxon>Panpulmonata</taxon>
        <taxon>Sacoglossa</taxon>
        <taxon>Placobranchoidea</taxon>
        <taxon>Plakobranchidae</taxon>
        <taxon>Plakobranchus</taxon>
    </lineage>
</organism>
<dbReference type="AlphaFoldDB" id="A0AAV3Y7G5"/>
<comment type="caution">
    <text evidence="1">The sequence shown here is derived from an EMBL/GenBank/DDBJ whole genome shotgun (WGS) entry which is preliminary data.</text>
</comment>
<keyword evidence="2" id="KW-1185">Reference proteome</keyword>
<evidence type="ECO:0000313" key="1">
    <source>
        <dbReference type="EMBL" id="GFN78355.1"/>
    </source>
</evidence>
<sequence length="76" mass="8252">MGSDTLFSLTKAKSCKLLGLDCWINACFYLGPGTEHTLRIKALCFGDRDTGSTGASKTVTVILSSPRYMNEPDMTD</sequence>
<dbReference type="Proteomes" id="UP000735302">
    <property type="component" value="Unassembled WGS sequence"/>
</dbReference>